<evidence type="ECO:0000256" key="1">
    <source>
        <dbReference type="SAM" id="MobiDB-lite"/>
    </source>
</evidence>
<dbReference type="OrthoDB" id="109725at2759"/>
<keyword evidence="3" id="KW-1185">Reference proteome</keyword>
<feature type="compositionally biased region" description="Basic and acidic residues" evidence="1">
    <location>
        <begin position="74"/>
        <end position="87"/>
    </location>
</feature>
<feature type="region of interest" description="Disordered" evidence="1">
    <location>
        <begin position="1"/>
        <end position="87"/>
    </location>
</feature>
<evidence type="ECO:0000313" key="2">
    <source>
        <dbReference type="EMBL" id="KAG7376761.1"/>
    </source>
</evidence>
<proteinExistence type="predicted"/>
<organism evidence="2 3">
    <name type="scientific">Phytophthora pseudosyringae</name>
    <dbReference type="NCBI Taxonomy" id="221518"/>
    <lineage>
        <taxon>Eukaryota</taxon>
        <taxon>Sar</taxon>
        <taxon>Stramenopiles</taxon>
        <taxon>Oomycota</taxon>
        <taxon>Peronosporomycetes</taxon>
        <taxon>Peronosporales</taxon>
        <taxon>Peronosporaceae</taxon>
        <taxon>Phytophthora</taxon>
    </lineage>
</organism>
<sequence length="194" mass="21195">MPKRVPTADSQAPQPPKPSGSKGLELPRSIRPSHLKPSSTQPSSSHRNFKVTSSPKLTRSDDGNNSNPSSPHTSARESEPATDEEAHLGGSLTATGELADPGNHFQLDNSERQAIAMFNKITKRSARNHQKYDAFRANISGKDKRIDELHASLEDLACQTAGLEKLCNSDVDADALEKLFMAIPIQQRRLYLGE</sequence>
<comment type="caution">
    <text evidence="2">The sequence shown here is derived from an EMBL/GenBank/DDBJ whole genome shotgun (WGS) entry which is preliminary data.</text>
</comment>
<dbReference type="AlphaFoldDB" id="A0A8T1V6V7"/>
<reference evidence="2" key="1">
    <citation type="submission" date="2021-02" db="EMBL/GenBank/DDBJ databases">
        <authorList>
            <person name="Palmer J.M."/>
        </authorList>
    </citation>
    <scope>NUCLEOTIDE SEQUENCE</scope>
    <source>
        <strain evidence="2">SCRP734</strain>
    </source>
</reference>
<name>A0A8T1V6V7_9STRA</name>
<feature type="compositionally biased region" description="Polar residues" evidence="1">
    <location>
        <begin position="36"/>
        <end position="57"/>
    </location>
</feature>
<dbReference type="EMBL" id="JAGDFM010000627">
    <property type="protein sequence ID" value="KAG7376761.1"/>
    <property type="molecule type" value="Genomic_DNA"/>
</dbReference>
<protein>
    <submittedName>
        <fullName evidence="2">Uncharacterized protein</fullName>
    </submittedName>
</protein>
<gene>
    <name evidence="2" type="ORF">PHYPSEUDO_012786</name>
</gene>
<dbReference type="Proteomes" id="UP000694044">
    <property type="component" value="Unassembled WGS sequence"/>
</dbReference>
<evidence type="ECO:0000313" key="3">
    <source>
        <dbReference type="Proteomes" id="UP000694044"/>
    </source>
</evidence>
<accession>A0A8T1V6V7</accession>